<proteinExistence type="predicted"/>
<evidence type="ECO:0000313" key="5">
    <source>
        <dbReference type="Proteomes" id="UP000310708"/>
    </source>
</evidence>
<dbReference type="InterPro" id="IPR040227">
    <property type="entry name" value="Nibrin-rel"/>
</dbReference>
<feature type="region of interest" description="Disordered" evidence="1">
    <location>
        <begin position="348"/>
        <end position="618"/>
    </location>
</feature>
<dbReference type="EMBL" id="SPRX01000008">
    <property type="protein sequence ID" value="TIC68187.1"/>
    <property type="molecule type" value="Genomic_DNA"/>
</dbReference>
<dbReference type="GO" id="GO:0003684">
    <property type="term" value="F:damaged DNA binding"/>
    <property type="evidence" value="ECO:0007669"/>
    <property type="project" value="TreeGrafter"/>
</dbReference>
<feature type="compositionally biased region" description="Basic and acidic residues" evidence="1">
    <location>
        <begin position="594"/>
        <end position="618"/>
    </location>
</feature>
<reference evidence="4 5" key="1">
    <citation type="submission" date="2019-03" db="EMBL/GenBank/DDBJ databases">
        <title>Sequencing 25 genomes of Wallemia mellicola.</title>
        <authorList>
            <person name="Gostincar C."/>
        </authorList>
    </citation>
    <scope>NUCLEOTIDE SEQUENCE [LARGE SCALE GENOMIC DNA]</scope>
    <source>
        <strain evidence="3 4">EXF-1274</strain>
        <strain evidence="2 5">EXF-757</strain>
    </source>
</reference>
<feature type="compositionally biased region" description="Polar residues" evidence="1">
    <location>
        <begin position="688"/>
        <end position="697"/>
    </location>
</feature>
<evidence type="ECO:0000256" key="1">
    <source>
        <dbReference type="SAM" id="MobiDB-lite"/>
    </source>
</evidence>
<name>A0A4T0M5L9_9BASI</name>
<feature type="compositionally biased region" description="Basic and acidic residues" evidence="1">
    <location>
        <begin position="639"/>
        <end position="653"/>
    </location>
</feature>
<gene>
    <name evidence="2" type="ORF">E3Q01_01004</name>
    <name evidence="3" type="ORF">E3Q02_00659</name>
</gene>
<protein>
    <recommendedName>
        <fullName evidence="6">Nibrin second BRCT domain-containing protein</fullName>
    </recommendedName>
</protein>
<dbReference type="PANTHER" id="PTHR12162:SF0">
    <property type="entry name" value="NIBRIN"/>
    <property type="match status" value="1"/>
</dbReference>
<evidence type="ECO:0000313" key="2">
    <source>
        <dbReference type="EMBL" id="TIC68187.1"/>
    </source>
</evidence>
<dbReference type="Proteomes" id="UP000309601">
    <property type="component" value="Unassembled WGS sequence"/>
</dbReference>
<organism evidence="2 5">
    <name type="scientific">Wallemia mellicola</name>
    <dbReference type="NCBI Taxonomy" id="1708541"/>
    <lineage>
        <taxon>Eukaryota</taxon>
        <taxon>Fungi</taxon>
        <taxon>Dikarya</taxon>
        <taxon>Basidiomycota</taxon>
        <taxon>Wallemiomycotina</taxon>
        <taxon>Wallemiomycetes</taxon>
        <taxon>Wallemiales</taxon>
        <taxon>Wallemiaceae</taxon>
        <taxon>Wallemia</taxon>
    </lineage>
</organism>
<feature type="compositionally biased region" description="Acidic residues" evidence="1">
    <location>
        <begin position="771"/>
        <end position="787"/>
    </location>
</feature>
<dbReference type="PANTHER" id="PTHR12162">
    <property type="entry name" value="NIBRIN-RELATED"/>
    <property type="match status" value="1"/>
</dbReference>
<accession>A0A4T0M5L9</accession>
<feature type="compositionally biased region" description="Basic and acidic residues" evidence="1">
    <location>
        <begin position="739"/>
        <end position="754"/>
    </location>
</feature>
<evidence type="ECO:0000313" key="3">
    <source>
        <dbReference type="EMBL" id="TIC70316.1"/>
    </source>
</evidence>
<feature type="region of interest" description="Disordered" evidence="1">
    <location>
        <begin position="717"/>
        <end position="787"/>
    </location>
</feature>
<feature type="compositionally biased region" description="Basic residues" evidence="1">
    <location>
        <begin position="471"/>
        <end position="481"/>
    </location>
</feature>
<dbReference type="GO" id="GO:0030870">
    <property type="term" value="C:Mre11 complex"/>
    <property type="evidence" value="ECO:0007669"/>
    <property type="project" value="InterPro"/>
</dbReference>
<dbReference type="GO" id="GO:0007095">
    <property type="term" value="P:mitotic G2 DNA damage checkpoint signaling"/>
    <property type="evidence" value="ECO:0007669"/>
    <property type="project" value="InterPro"/>
</dbReference>
<feature type="compositionally biased region" description="Basic residues" evidence="1">
    <location>
        <begin position="417"/>
        <end position="427"/>
    </location>
</feature>
<dbReference type="Proteomes" id="UP000310708">
    <property type="component" value="Unassembled WGS sequence"/>
</dbReference>
<evidence type="ECO:0008006" key="6">
    <source>
        <dbReference type="Google" id="ProtNLM"/>
    </source>
</evidence>
<dbReference type="AlphaFoldDB" id="A0A4T0M5L9"/>
<evidence type="ECO:0000313" key="4">
    <source>
        <dbReference type="Proteomes" id="UP000309601"/>
    </source>
</evidence>
<comment type="caution">
    <text evidence="2">The sequence shown here is derived from an EMBL/GenBank/DDBJ whole genome shotgun (WGS) entry which is preliminary data.</text>
</comment>
<feature type="region of interest" description="Disordered" evidence="1">
    <location>
        <begin position="639"/>
        <end position="698"/>
    </location>
</feature>
<dbReference type="EMBL" id="SPRW01000004">
    <property type="protein sequence ID" value="TIC70316.1"/>
    <property type="molecule type" value="Genomic_DNA"/>
</dbReference>
<dbReference type="GO" id="GO:0000724">
    <property type="term" value="P:double-strand break repair via homologous recombination"/>
    <property type="evidence" value="ECO:0007669"/>
    <property type="project" value="TreeGrafter"/>
</dbReference>
<sequence>MYSLECLNRDTNRQSSYYLKPNKSTSVGRKTSDIRFDNKFISRNSHFTIDASAVDTNKRDDINAKYTLTLNAIKRVKLINDADNKVHTVEARSTELNDGDVLLIGSDAIKMTVRWNPIFFNVSPLFPSKASFNGETLKYAQLGLKLGRGYWSNTYNFLVQPTRSINAKVLGALTDTKPIVNGKYLENVYQAILSDNLEHILPTVTSDYLPAPVSSDKLQKDTFWLVSENRLALFIDTCFILLLDDKQSTYIDILSSCGATIQSLNIKSTSADDLELGVSQILEQQQVDKTIMLLPPDVNDRMQDNAETWLNKITQVVKKLGIRYVEPASLDTTIMQIDMDCLKFTKPTKEEEIQETSSSLHPRESGQPLGPTSEHANVQSSIREPDRTPLRESPPQPLAENSRKRKASKDPDEPQKRLIRRAGGKRAQRVDLDDDIVDVSVEPSKPSTTMQDQPQAEPSEPPQQPVAATPMRRRTGNRRSRSINIDESDDERPPVQETIPEVIREIPDTVSQQSPEVGPQLFHLACSRISKVSPPQQRSTLRRRANTRKMQTINIDDSDEEPFPAPQPTQAQPVSSEKPGSSAMKPEQSQAVKRTPEPVEKRRTARERVEEQMQAKLEPGRDFLAEHIDKRKKTLLDERQKNMAVQEMRKAEQEALLSAQKEASKQPEKTRSRPIKRSLRDDFDDDIPNTNNGTSRPLNDCLIPMKLIPLHRRDRPAIGEESGTKNAPNFKKFKRKIDHRYQPRVEVGLRDRHTQIRPRPRKESKMTIEMSSDEDELFGDEYLDDEF</sequence>
<dbReference type="Gene3D" id="2.60.200.20">
    <property type="match status" value="1"/>
</dbReference>
<feature type="compositionally biased region" description="Basic and acidic residues" evidence="1">
    <location>
        <begin position="662"/>
        <end position="671"/>
    </location>
</feature>